<sequence length="84" mass="9507">MSPVARILNPPLISTNIYLGLSSHLGLDVNSCDTNVVEFWSKRLCPRPLRSFSSSRVSGKRNRARVNSEALAWFKTTERPIYDI</sequence>
<protein>
    <submittedName>
        <fullName evidence="1">Ovule protein</fullName>
    </submittedName>
</protein>
<evidence type="ECO:0000313" key="1">
    <source>
        <dbReference type="WBParaSite" id="MCU_012371-RA"/>
    </source>
</evidence>
<reference evidence="1" key="1">
    <citation type="submission" date="2019-11" db="UniProtKB">
        <authorList>
            <consortium name="WormBaseParasite"/>
        </authorList>
    </citation>
    <scope>IDENTIFICATION</scope>
</reference>
<accession>A0A5K3FWR9</accession>
<organism evidence="1">
    <name type="scientific">Mesocestoides corti</name>
    <name type="common">Flatworm</name>
    <dbReference type="NCBI Taxonomy" id="53468"/>
    <lineage>
        <taxon>Eukaryota</taxon>
        <taxon>Metazoa</taxon>
        <taxon>Spiralia</taxon>
        <taxon>Lophotrochozoa</taxon>
        <taxon>Platyhelminthes</taxon>
        <taxon>Cestoda</taxon>
        <taxon>Eucestoda</taxon>
        <taxon>Cyclophyllidea</taxon>
        <taxon>Mesocestoididae</taxon>
        <taxon>Mesocestoides</taxon>
    </lineage>
</organism>
<name>A0A5K3FWR9_MESCO</name>
<proteinExistence type="predicted"/>
<dbReference type="AlphaFoldDB" id="A0A5K3FWR9"/>
<dbReference type="WBParaSite" id="MCU_012371-RA">
    <property type="protein sequence ID" value="MCU_012371-RA"/>
    <property type="gene ID" value="MCU_012371"/>
</dbReference>